<accession>A0AAQ4ES74</accession>
<dbReference type="EMBL" id="JARKHS020011596">
    <property type="protein sequence ID" value="KAK8777644.1"/>
    <property type="molecule type" value="Genomic_DNA"/>
</dbReference>
<evidence type="ECO:0000313" key="2">
    <source>
        <dbReference type="Proteomes" id="UP001321473"/>
    </source>
</evidence>
<gene>
    <name evidence="1" type="ORF">V5799_029012</name>
</gene>
<organism evidence="1 2">
    <name type="scientific">Amblyomma americanum</name>
    <name type="common">Lone star tick</name>
    <dbReference type="NCBI Taxonomy" id="6943"/>
    <lineage>
        <taxon>Eukaryota</taxon>
        <taxon>Metazoa</taxon>
        <taxon>Ecdysozoa</taxon>
        <taxon>Arthropoda</taxon>
        <taxon>Chelicerata</taxon>
        <taxon>Arachnida</taxon>
        <taxon>Acari</taxon>
        <taxon>Parasitiformes</taxon>
        <taxon>Ixodida</taxon>
        <taxon>Ixodoidea</taxon>
        <taxon>Ixodidae</taxon>
        <taxon>Amblyomminae</taxon>
        <taxon>Amblyomma</taxon>
    </lineage>
</organism>
<reference evidence="1 2" key="1">
    <citation type="journal article" date="2023" name="Arcadia Sci">
        <title>De novo assembly of a long-read Amblyomma americanum tick genome.</title>
        <authorList>
            <person name="Chou S."/>
            <person name="Poskanzer K.E."/>
            <person name="Rollins M."/>
            <person name="Thuy-Boun P.S."/>
        </authorList>
    </citation>
    <scope>NUCLEOTIDE SEQUENCE [LARGE SCALE GENOMIC DNA]</scope>
    <source>
        <strain evidence="1">F_SG_1</strain>
        <tissue evidence="1">Salivary glands</tissue>
    </source>
</reference>
<name>A0AAQ4ES74_AMBAM</name>
<proteinExistence type="predicted"/>
<keyword evidence="2" id="KW-1185">Reference proteome</keyword>
<protein>
    <submittedName>
        <fullName evidence="1">Uncharacterized protein</fullName>
    </submittedName>
</protein>
<evidence type="ECO:0000313" key="1">
    <source>
        <dbReference type="EMBL" id="KAK8777644.1"/>
    </source>
</evidence>
<dbReference type="AlphaFoldDB" id="A0AAQ4ES74"/>
<sequence length="117" mass="13019">MSVIFAFQLPQVEEGAHEVAVLRTQTGTVSRVDSVLGQGVLPALLDSSPAGEHRSAFQLFSLMLFAQGLGQRSEEVRVQPLRLFESLQTKETHGVFEAFSSENTWPGSRHTHLRLDW</sequence>
<comment type="caution">
    <text evidence="1">The sequence shown here is derived from an EMBL/GenBank/DDBJ whole genome shotgun (WGS) entry which is preliminary data.</text>
</comment>
<dbReference type="Proteomes" id="UP001321473">
    <property type="component" value="Unassembled WGS sequence"/>
</dbReference>